<dbReference type="KEGG" id="jli:EXU32_05275"/>
<keyword evidence="2" id="KW-1185">Reference proteome</keyword>
<reference evidence="1 2" key="1">
    <citation type="submission" date="2019-02" db="EMBL/GenBank/DDBJ databases">
        <title>Genomic data mining of an Antarctic deep-sea actinobacterium, Janibacterlimosus P3-3-X1.</title>
        <authorList>
            <person name="Liao L."/>
            <person name="Chen B."/>
        </authorList>
    </citation>
    <scope>NUCLEOTIDE SEQUENCE [LARGE SCALE GENOMIC DNA]</scope>
    <source>
        <strain evidence="1 2">P3-3-X1</strain>
    </source>
</reference>
<name>A0A4P6MQI9_9MICO</name>
<gene>
    <name evidence="1" type="ORF">EXU32_05275</name>
</gene>
<dbReference type="EMBL" id="CP036164">
    <property type="protein sequence ID" value="QBF45724.1"/>
    <property type="molecule type" value="Genomic_DNA"/>
</dbReference>
<dbReference type="RefSeq" id="WP_130628962.1">
    <property type="nucleotide sequence ID" value="NZ_CP036164.1"/>
</dbReference>
<sequence>MTQQGRGVVLLSASSARAVEWVRRGVVPCHVLEHSTWSIVVPATSSSAAAAPYDDALTVLAARHVPTAIAPSIGLLEIGDAAVITARAPGRSPIRWALRGADREVVRGPQLPPLTPESLHRTLAAGSGTREVPIREVRDLWTRADLTHLEWLVEATAVLGLPGGRVLDGSDTALGPVIAPNPRSVQDFESAVKDVHQ</sequence>
<dbReference type="AlphaFoldDB" id="A0A4P6MQI9"/>
<protein>
    <submittedName>
        <fullName evidence="1">Uncharacterized protein</fullName>
    </submittedName>
</protein>
<organism evidence="1 2">
    <name type="scientific">Janibacter limosus</name>
    <dbReference type="NCBI Taxonomy" id="53458"/>
    <lineage>
        <taxon>Bacteria</taxon>
        <taxon>Bacillati</taxon>
        <taxon>Actinomycetota</taxon>
        <taxon>Actinomycetes</taxon>
        <taxon>Micrococcales</taxon>
        <taxon>Intrasporangiaceae</taxon>
        <taxon>Janibacter</taxon>
    </lineage>
</organism>
<accession>A0A4P6MQI9</accession>
<dbReference type="OrthoDB" id="4861076at2"/>
<dbReference type="Proteomes" id="UP000290408">
    <property type="component" value="Chromosome"/>
</dbReference>
<dbReference type="STRING" id="1216970.GCA_001570985_00509"/>
<proteinExistence type="predicted"/>
<evidence type="ECO:0000313" key="2">
    <source>
        <dbReference type="Proteomes" id="UP000290408"/>
    </source>
</evidence>
<evidence type="ECO:0000313" key="1">
    <source>
        <dbReference type="EMBL" id="QBF45724.1"/>
    </source>
</evidence>